<accession>A0ABT2BGA0</accession>
<gene>
    <name evidence="2" type="ORF">NX773_05080</name>
</gene>
<name>A0ABT2BGA0_9BURK</name>
<dbReference type="RefSeq" id="WP_258855254.1">
    <property type="nucleotide sequence ID" value="NZ_JANUGV010000001.1"/>
</dbReference>
<protein>
    <submittedName>
        <fullName evidence="2">Nuclear transport factor 2 family protein</fullName>
    </submittedName>
</protein>
<dbReference type="EMBL" id="JANUGV010000001">
    <property type="protein sequence ID" value="MCS0607541.1"/>
    <property type="molecule type" value="Genomic_DNA"/>
</dbReference>
<dbReference type="Proteomes" id="UP001205861">
    <property type="component" value="Unassembled WGS sequence"/>
</dbReference>
<dbReference type="InterPro" id="IPR037401">
    <property type="entry name" value="SnoaL-like"/>
</dbReference>
<proteinExistence type="predicted"/>
<feature type="domain" description="SnoaL-like" evidence="1">
    <location>
        <begin position="8"/>
        <end position="109"/>
    </location>
</feature>
<keyword evidence="3" id="KW-1185">Reference proteome</keyword>
<evidence type="ECO:0000313" key="2">
    <source>
        <dbReference type="EMBL" id="MCS0607541.1"/>
    </source>
</evidence>
<dbReference type="Gene3D" id="3.10.450.50">
    <property type="match status" value="1"/>
</dbReference>
<dbReference type="Pfam" id="PF12680">
    <property type="entry name" value="SnoaL_2"/>
    <property type="match status" value="1"/>
</dbReference>
<dbReference type="InterPro" id="IPR032710">
    <property type="entry name" value="NTF2-like_dom_sf"/>
</dbReference>
<evidence type="ECO:0000313" key="3">
    <source>
        <dbReference type="Proteomes" id="UP001205861"/>
    </source>
</evidence>
<organism evidence="2 3">
    <name type="scientific">Massilia solisilvae</name>
    <dbReference type="NCBI Taxonomy" id="1811225"/>
    <lineage>
        <taxon>Bacteria</taxon>
        <taxon>Pseudomonadati</taxon>
        <taxon>Pseudomonadota</taxon>
        <taxon>Betaproteobacteria</taxon>
        <taxon>Burkholderiales</taxon>
        <taxon>Oxalobacteraceae</taxon>
        <taxon>Telluria group</taxon>
        <taxon>Massilia</taxon>
    </lineage>
</organism>
<comment type="caution">
    <text evidence="2">The sequence shown here is derived from an EMBL/GenBank/DDBJ whole genome shotgun (WGS) entry which is preliminary data.</text>
</comment>
<reference evidence="2 3" key="1">
    <citation type="submission" date="2022-08" db="EMBL/GenBank/DDBJ databases">
        <title>Reclassification of Massilia species as members of the genera Telluria, Duganella, Pseudoduganella, Mokoshia gen. nov. and Zemynaea gen. nov. using orthogonal and non-orthogonal genome-based approaches.</title>
        <authorList>
            <person name="Bowman J.P."/>
        </authorList>
    </citation>
    <scope>NUCLEOTIDE SEQUENCE [LARGE SCALE GENOMIC DNA]</scope>
    <source>
        <strain evidence="2 3">JCM 31607</strain>
    </source>
</reference>
<evidence type="ECO:0000259" key="1">
    <source>
        <dbReference type="Pfam" id="PF12680"/>
    </source>
</evidence>
<sequence length="119" mass="12827">MDSANRIAEQYLQAWNERDPVARRAQVARVFTLEATYTDPMAASSGHLGIDALIGAVQDKFPGFRFELAGQPEGHHEAVRFSWTLHAPDGAAVARGTDFGLLDGDGRLASVTGFLDNVA</sequence>
<dbReference type="SUPFAM" id="SSF54427">
    <property type="entry name" value="NTF2-like"/>
    <property type="match status" value="1"/>
</dbReference>